<evidence type="ECO:0000313" key="7">
    <source>
        <dbReference type="Proteomes" id="UP000018467"/>
    </source>
</evidence>
<evidence type="ECO:0000256" key="2">
    <source>
        <dbReference type="ARBA" id="ARBA00022729"/>
    </source>
</evidence>
<name>A0A3B1IR43_ASTMX</name>
<dbReference type="Ensembl" id="ENSAMXT00000055221.1">
    <property type="protein sequence ID" value="ENSAMXP00000032443.1"/>
    <property type="gene ID" value="ENSAMXG00000041412.1"/>
</dbReference>
<dbReference type="PANTHER" id="PTHR46091:SF2">
    <property type="entry name" value="AMINE OXIDASE DOMAIN-CONTAINING PROTEIN"/>
    <property type="match status" value="1"/>
</dbReference>
<keyword evidence="3" id="KW-0274">FAD</keyword>
<evidence type="ECO:0000256" key="1">
    <source>
        <dbReference type="ARBA" id="ARBA00022630"/>
    </source>
</evidence>
<dbReference type="GeneTree" id="ENSGT00940000163871"/>
<reference evidence="6" key="4">
    <citation type="submission" date="2025-09" db="UniProtKB">
        <authorList>
            <consortium name="Ensembl"/>
        </authorList>
    </citation>
    <scope>IDENTIFICATION</scope>
</reference>
<dbReference type="PANTHER" id="PTHR46091">
    <property type="entry name" value="BLR7054 PROTEIN"/>
    <property type="match status" value="1"/>
</dbReference>
<keyword evidence="4" id="KW-0521">NADP</keyword>
<reference evidence="7" key="2">
    <citation type="journal article" date="2014" name="Nat. Commun.">
        <title>The cavefish genome reveals candidate genes for eye loss.</title>
        <authorList>
            <person name="McGaugh S.E."/>
            <person name="Gross J.B."/>
            <person name="Aken B."/>
            <person name="Blin M."/>
            <person name="Borowsky R."/>
            <person name="Chalopin D."/>
            <person name="Hinaux H."/>
            <person name="Jeffery W.R."/>
            <person name="Keene A."/>
            <person name="Ma L."/>
            <person name="Minx P."/>
            <person name="Murphy D."/>
            <person name="O'Quin K.E."/>
            <person name="Retaux S."/>
            <person name="Rohner N."/>
            <person name="Searle S.M."/>
            <person name="Stahl B.A."/>
            <person name="Tabin C."/>
            <person name="Volff J.N."/>
            <person name="Yoshizawa M."/>
            <person name="Warren W.C."/>
        </authorList>
    </citation>
    <scope>NUCLEOTIDE SEQUENCE [LARGE SCALE GENOMIC DNA]</scope>
    <source>
        <strain evidence="7">female</strain>
    </source>
</reference>
<keyword evidence="1" id="KW-0285">Flavoprotein</keyword>
<dbReference type="STRING" id="7994.ENSAMXP00000032443"/>
<evidence type="ECO:0000256" key="3">
    <source>
        <dbReference type="ARBA" id="ARBA00022827"/>
    </source>
</evidence>
<dbReference type="InParanoid" id="A0A3B1IR43"/>
<accession>A0A3B1IR43</accession>
<dbReference type="InterPro" id="IPR052206">
    <property type="entry name" value="Retinol_saturase"/>
</dbReference>
<proteinExistence type="predicted"/>
<sequence>MVRLFTQTSSMSRRMNCELKMCNNYSPRLFKTFFFFQVNPDVATPLTNNFYLGSYRGAIYSTDHNLDRYHMDIMAKNRCETPVKNLYVSGQDMFSCGIIGALHGGLMCASRVLGRMVYIDLLHAIGGSVQKKKKNVYFLL</sequence>
<protein>
    <submittedName>
        <fullName evidence="6">Uncharacterized protein</fullName>
    </submittedName>
</protein>
<keyword evidence="7" id="KW-1185">Reference proteome</keyword>
<dbReference type="AlphaFoldDB" id="A0A3B1IR43"/>
<keyword evidence="5" id="KW-0520">NAD</keyword>
<dbReference type="Bgee" id="ENSAMXG00000041412">
    <property type="expression patterns" value="Expressed in embryo"/>
</dbReference>
<reference evidence="7" key="1">
    <citation type="submission" date="2013-03" db="EMBL/GenBank/DDBJ databases">
        <authorList>
            <person name="Jeffery W."/>
            <person name="Warren W."/>
            <person name="Wilson R.K."/>
        </authorList>
    </citation>
    <scope>NUCLEOTIDE SEQUENCE</scope>
    <source>
        <strain evidence="7">female</strain>
    </source>
</reference>
<evidence type="ECO:0000256" key="4">
    <source>
        <dbReference type="ARBA" id="ARBA00022857"/>
    </source>
</evidence>
<evidence type="ECO:0000256" key="5">
    <source>
        <dbReference type="ARBA" id="ARBA00023027"/>
    </source>
</evidence>
<organism evidence="6 7">
    <name type="scientific">Astyanax mexicanus</name>
    <name type="common">Blind cave fish</name>
    <name type="synonym">Astyanax fasciatus mexicanus</name>
    <dbReference type="NCBI Taxonomy" id="7994"/>
    <lineage>
        <taxon>Eukaryota</taxon>
        <taxon>Metazoa</taxon>
        <taxon>Chordata</taxon>
        <taxon>Craniata</taxon>
        <taxon>Vertebrata</taxon>
        <taxon>Euteleostomi</taxon>
        <taxon>Actinopterygii</taxon>
        <taxon>Neopterygii</taxon>
        <taxon>Teleostei</taxon>
        <taxon>Ostariophysi</taxon>
        <taxon>Characiformes</taxon>
        <taxon>Characoidei</taxon>
        <taxon>Acestrorhamphidae</taxon>
        <taxon>Acestrorhamphinae</taxon>
        <taxon>Astyanax</taxon>
    </lineage>
</organism>
<reference evidence="6" key="3">
    <citation type="submission" date="2025-08" db="UniProtKB">
        <authorList>
            <consortium name="Ensembl"/>
        </authorList>
    </citation>
    <scope>IDENTIFICATION</scope>
</reference>
<evidence type="ECO:0000313" key="6">
    <source>
        <dbReference type="Ensembl" id="ENSAMXP00000032443.1"/>
    </source>
</evidence>
<keyword evidence="2" id="KW-0732">Signal</keyword>
<dbReference type="Proteomes" id="UP000018467">
    <property type="component" value="Unassembled WGS sequence"/>
</dbReference>